<evidence type="ECO:0000313" key="1">
    <source>
        <dbReference type="EMBL" id="KAF4115319.1"/>
    </source>
</evidence>
<reference evidence="1 2" key="1">
    <citation type="submission" date="2020-04" db="EMBL/GenBank/DDBJ databases">
        <title>Chromosome-level genome assembly of a cyprinid fish Onychostoma macrolepis by integration of Nanopore Sequencing, Bionano and Hi-C technology.</title>
        <authorList>
            <person name="Wang D."/>
        </authorList>
    </citation>
    <scope>NUCLEOTIDE SEQUENCE [LARGE SCALE GENOMIC DNA]</scope>
    <source>
        <strain evidence="1">SWU-2019</strain>
        <tissue evidence="1">Muscle</tissue>
    </source>
</reference>
<organism evidence="1 2">
    <name type="scientific">Onychostoma macrolepis</name>
    <dbReference type="NCBI Taxonomy" id="369639"/>
    <lineage>
        <taxon>Eukaryota</taxon>
        <taxon>Metazoa</taxon>
        <taxon>Chordata</taxon>
        <taxon>Craniata</taxon>
        <taxon>Vertebrata</taxon>
        <taxon>Euteleostomi</taxon>
        <taxon>Actinopterygii</taxon>
        <taxon>Neopterygii</taxon>
        <taxon>Teleostei</taxon>
        <taxon>Ostariophysi</taxon>
        <taxon>Cypriniformes</taxon>
        <taxon>Cyprinidae</taxon>
        <taxon>Acrossocheilinae</taxon>
        <taxon>Onychostoma</taxon>
    </lineage>
</organism>
<keyword evidence="2" id="KW-1185">Reference proteome</keyword>
<proteinExistence type="predicted"/>
<dbReference type="InterPro" id="IPR011604">
    <property type="entry name" value="PDDEXK-like_dom_sf"/>
</dbReference>
<dbReference type="EMBL" id="JAAMOB010000003">
    <property type="protein sequence ID" value="KAF4115319.1"/>
    <property type="molecule type" value="Genomic_DNA"/>
</dbReference>
<gene>
    <name evidence="1" type="ORF">G5714_002808</name>
</gene>
<dbReference type="AlphaFoldDB" id="A0A7J6D7Q5"/>
<dbReference type="Gene3D" id="3.90.320.10">
    <property type="match status" value="1"/>
</dbReference>
<sequence length="117" mass="13226">MDCSDTGSASESDMETGDLPAPLVALYDADLRCLCQNELQERSEETFERLGKELTNEQCVNLELTTKKQAHSQAWHTHRTGRITSTTLHRVCTVVTENAKTNLVKQTNHILGHRRME</sequence>
<name>A0A7J6D7Q5_9TELE</name>
<protein>
    <submittedName>
        <fullName evidence="1">Uncharacterized protein</fullName>
    </submittedName>
</protein>
<accession>A0A7J6D7Q5</accession>
<dbReference type="Proteomes" id="UP000579812">
    <property type="component" value="Unassembled WGS sequence"/>
</dbReference>
<comment type="caution">
    <text evidence="1">The sequence shown here is derived from an EMBL/GenBank/DDBJ whole genome shotgun (WGS) entry which is preliminary data.</text>
</comment>
<evidence type="ECO:0000313" key="2">
    <source>
        <dbReference type="Proteomes" id="UP000579812"/>
    </source>
</evidence>